<sequence length="90" mass="10221">MAGNLEILGYTVSPLDNPRQNPRRVYYRPRTGIPTLPLPADPYHTKLFLNSGFTLEPPSGEVVSAEPKRKYKHTRKFLKKQARKNSKKGG</sequence>
<feature type="compositionally biased region" description="Basic residues" evidence="1">
    <location>
        <begin position="69"/>
        <end position="90"/>
    </location>
</feature>
<name>A0A0F9CF22_9ZZZZ</name>
<comment type="caution">
    <text evidence="2">The sequence shown here is derived from an EMBL/GenBank/DDBJ whole genome shotgun (WGS) entry which is preliminary data.</text>
</comment>
<organism evidence="2">
    <name type="scientific">marine sediment metagenome</name>
    <dbReference type="NCBI Taxonomy" id="412755"/>
    <lineage>
        <taxon>unclassified sequences</taxon>
        <taxon>metagenomes</taxon>
        <taxon>ecological metagenomes</taxon>
    </lineage>
</organism>
<dbReference type="AlphaFoldDB" id="A0A0F9CF22"/>
<proteinExistence type="predicted"/>
<accession>A0A0F9CF22</accession>
<dbReference type="EMBL" id="LAZR01036371">
    <property type="protein sequence ID" value="KKL25027.1"/>
    <property type="molecule type" value="Genomic_DNA"/>
</dbReference>
<reference evidence="2" key="1">
    <citation type="journal article" date="2015" name="Nature">
        <title>Complex archaea that bridge the gap between prokaryotes and eukaryotes.</title>
        <authorList>
            <person name="Spang A."/>
            <person name="Saw J.H."/>
            <person name="Jorgensen S.L."/>
            <person name="Zaremba-Niedzwiedzka K."/>
            <person name="Martijn J."/>
            <person name="Lind A.E."/>
            <person name="van Eijk R."/>
            <person name="Schleper C."/>
            <person name="Guy L."/>
            <person name="Ettema T.J."/>
        </authorList>
    </citation>
    <scope>NUCLEOTIDE SEQUENCE</scope>
</reference>
<gene>
    <name evidence="2" type="ORF">LCGC14_2409440</name>
</gene>
<feature type="region of interest" description="Disordered" evidence="1">
    <location>
        <begin position="58"/>
        <end position="90"/>
    </location>
</feature>
<evidence type="ECO:0000313" key="2">
    <source>
        <dbReference type="EMBL" id="KKL25027.1"/>
    </source>
</evidence>
<protein>
    <submittedName>
        <fullName evidence="2">Uncharacterized protein</fullName>
    </submittedName>
</protein>
<evidence type="ECO:0000256" key="1">
    <source>
        <dbReference type="SAM" id="MobiDB-lite"/>
    </source>
</evidence>